<gene>
    <name evidence="1" type="ORF">M9H77_31794</name>
</gene>
<proteinExistence type="predicted"/>
<accession>A0ACC0A2D0</accession>
<comment type="caution">
    <text evidence="1">The sequence shown here is derived from an EMBL/GenBank/DDBJ whole genome shotgun (WGS) entry which is preliminary data.</text>
</comment>
<organism evidence="1 2">
    <name type="scientific">Catharanthus roseus</name>
    <name type="common">Madagascar periwinkle</name>
    <name type="synonym">Vinca rosea</name>
    <dbReference type="NCBI Taxonomy" id="4058"/>
    <lineage>
        <taxon>Eukaryota</taxon>
        <taxon>Viridiplantae</taxon>
        <taxon>Streptophyta</taxon>
        <taxon>Embryophyta</taxon>
        <taxon>Tracheophyta</taxon>
        <taxon>Spermatophyta</taxon>
        <taxon>Magnoliopsida</taxon>
        <taxon>eudicotyledons</taxon>
        <taxon>Gunneridae</taxon>
        <taxon>Pentapetalae</taxon>
        <taxon>asterids</taxon>
        <taxon>lamiids</taxon>
        <taxon>Gentianales</taxon>
        <taxon>Apocynaceae</taxon>
        <taxon>Rauvolfioideae</taxon>
        <taxon>Vinceae</taxon>
        <taxon>Catharanthinae</taxon>
        <taxon>Catharanthus</taxon>
    </lineage>
</organism>
<dbReference type="Proteomes" id="UP001060085">
    <property type="component" value="Linkage Group LG07"/>
</dbReference>
<keyword evidence="2" id="KW-1185">Reference proteome</keyword>
<reference evidence="2" key="1">
    <citation type="journal article" date="2023" name="Nat. Plants">
        <title>Single-cell RNA sequencing provides a high-resolution roadmap for understanding the multicellular compartmentation of specialized metabolism.</title>
        <authorList>
            <person name="Sun S."/>
            <person name="Shen X."/>
            <person name="Li Y."/>
            <person name="Li Y."/>
            <person name="Wang S."/>
            <person name="Li R."/>
            <person name="Zhang H."/>
            <person name="Shen G."/>
            <person name="Guo B."/>
            <person name="Wei J."/>
            <person name="Xu J."/>
            <person name="St-Pierre B."/>
            <person name="Chen S."/>
            <person name="Sun C."/>
        </authorList>
    </citation>
    <scope>NUCLEOTIDE SEQUENCE [LARGE SCALE GENOMIC DNA]</scope>
</reference>
<name>A0ACC0A2D0_CATRO</name>
<evidence type="ECO:0000313" key="1">
    <source>
        <dbReference type="EMBL" id="KAI5654607.1"/>
    </source>
</evidence>
<sequence length="476" mass="55345">MDGDVENVIAYLSAKQYADPSFFYKIDVDDENRLNRLFWSDSQSHRDYEIWFRNMGLNRMLRTFNCAIDRLRNGTPDAASRTENTSVVPSTYLTTIELYVAEEYTRNVFNIVRKQIRRQGLYFEKNVIANLEIVKYYLAEYEDLERTWTVEYNNNTENMECTCLKLESKGILCYRMLCHHSFTIHLPLLLTPLFLFTLTVTSSPSYFEPDAAYYDYEEAPNPETQRFCDMEYKAATNYILLNWDEVELYLSKYTTELRTRFPSLTESDVKTRISNGKTRECKQQRMPEMLIIEFKAYFVEAHPSFRKVPNRMKNMWYTGLGIQDEARDGTAESAVGHSGQGPRKHTGGFRSFIEWFGEDGQGLRTVRTVCPTASAEGTLKANAECLHIKTSSPILIAIDVRDCRWQQQRSCLWFRLTVCSHYCKVPRRQQQLVISSFGIFCNSPRSLYREGEEVVGIHVVGIGEVHQLHDIICISV</sequence>
<dbReference type="EMBL" id="CM044707">
    <property type="protein sequence ID" value="KAI5654607.1"/>
    <property type="molecule type" value="Genomic_DNA"/>
</dbReference>
<protein>
    <submittedName>
        <fullName evidence="1">Uncharacterized protein</fullName>
    </submittedName>
</protein>
<evidence type="ECO:0000313" key="2">
    <source>
        <dbReference type="Proteomes" id="UP001060085"/>
    </source>
</evidence>